<comment type="caution">
    <text evidence="1">The sequence shown here is derived from an EMBL/GenBank/DDBJ whole genome shotgun (WGS) entry which is preliminary data.</text>
</comment>
<organism evidence="1 2">
    <name type="scientific">Ilyodon furcidens</name>
    <name type="common">goldbreast splitfin</name>
    <dbReference type="NCBI Taxonomy" id="33524"/>
    <lineage>
        <taxon>Eukaryota</taxon>
        <taxon>Metazoa</taxon>
        <taxon>Chordata</taxon>
        <taxon>Craniata</taxon>
        <taxon>Vertebrata</taxon>
        <taxon>Euteleostomi</taxon>
        <taxon>Actinopterygii</taxon>
        <taxon>Neopterygii</taxon>
        <taxon>Teleostei</taxon>
        <taxon>Neoteleostei</taxon>
        <taxon>Acanthomorphata</taxon>
        <taxon>Ovalentaria</taxon>
        <taxon>Atherinomorphae</taxon>
        <taxon>Cyprinodontiformes</taxon>
        <taxon>Goodeidae</taxon>
        <taxon>Ilyodon</taxon>
    </lineage>
</organism>
<proteinExistence type="predicted"/>
<gene>
    <name evidence="1" type="ORF">ILYODFUR_023567</name>
</gene>
<dbReference type="Proteomes" id="UP001482620">
    <property type="component" value="Unassembled WGS sequence"/>
</dbReference>
<dbReference type="EMBL" id="JAHRIQ010049049">
    <property type="protein sequence ID" value="MEQ2237486.1"/>
    <property type="molecule type" value="Genomic_DNA"/>
</dbReference>
<evidence type="ECO:0000313" key="2">
    <source>
        <dbReference type="Proteomes" id="UP001482620"/>
    </source>
</evidence>
<name>A0ABV0TZW8_9TELE</name>
<sequence length="118" mass="12990">MKERRSSCGGDSVKFHQFVQDGGLWRMMRLLLVSFLSQRNWSQFFTQCLVKNCTASVPTAGTQHLGHRSRAGHAFSSDGCSVGGQIPSPWARDLCASSCLLIHLVYAPSLHLLSPLTL</sequence>
<reference evidence="1 2" key="1">
    <citation type="submission" date="2021-06" db="EMBL/GenBank/DDBJ databases">
        <authorList>
            <person name="Palmer J.M."/>
        </authorList>
    </citation>
    <scope>NUCLEOTIDE SEQUENCE [LARGE SCALE GENOMIC DNA]</scope>
    <source>
        <strain evidence="2">if_2019</strain>
        <tissue evidence="1">Muscle</tissue>
    </source>
</reference>
<accession>A0ABV0TZW8</accession>
<protein>
    <submittedName>
        <fullName evidence="1">Uncharacterized protein</fullName>
    </submittedName>
</protein>
<keyword evidence="2" id="KW-1185">Reference proteome</keyword>
<evidence type="ECO:0000313" key="1">
    <source>
        <dbReference type="EMBL" id="MEQ2237486.1"/>
    </source>
</evidence>